<keyword evidence="3" id="KW-0413">Isomerase</keyword>
<dbReference type="PANTHER" id="PTHR30511:SF3">
    <property type="entry name" value="LYSINE RACEMASE"/>
    <property type="match status" value="1"/>
</dbReference>
<dbReference type="AlphaFoldDB" id="A0A1G8F9J1"/>
<name>A0A1G8F9J1_9FLAO</name>
<reference evidence="6" key="1">
    <citation type="submission" date="2016-10" db="EMBL/GenBank/DDBJ databases">
        <authorList>
            <person name="Varghese N."/>
            <person name="Submissions S."/>
        </authorList>
    </citation>
    <scope>NUCLEOTIDE SEQUENCE [LARGE SCALE GENOMIC DNA]</scope>
    <source>
        <strain evidence="6">DSM 17071</strain>
    </source>
</reference>
<keyword evidence="2" id="KW-0663">Pyridoxal phosphate</keyword>
<dbReference type="OrthoDB" id="504078at2"/>
<dbReference type="GO" id="GO:0008784">
    <property type="term" value="F:alanine racemase activity"/>
    <property type="evidence" value="ECO:0007669"/>
    <property type="project" value="TreeGrafter"/>
</dbReference>
<evidence type="ECO:0000259" key="4">
    <source>
        <dbReference type="Pfam" id="PF01168"/>
    </source>
</evidence>
<dbReference type="InterPro" id="IPR001608">
    <property type="entry name" value="Ala_racemase_N"/>
</dbReference>
<dbReference type="InterPro" id="IPR029066">
    <property type="entry name" value="PLP-binding_barrel"/>
</dbReference>
<proteinExistence type="predicted"/>
<dbReference type="Proteomes" id="UP000198869">
    <property type="component" value="Unassembled WGS sequence"/>
</dbReference>
<evidence type="ECO:0000313" key="6">
    <source>
        <dbReference type="Proteomes" id="UP000198869"/>
    </source>
</evidence>
<evidence type="ECO:0000256" key="2">
    <source>
        <dbReference type="ARBA" id="ARBA00022898"/>
    </source>
</evidence>
<protein>
    <submittedName>
        <fullName evidence="5">Predicted amino acid racemase</fullName>
    </submittedName>
</protein>
<evidence type="ECO:0000256" key="3">
    <source>
        <dbReference type="ARBA" id="ARBA00023235"/>
    </source>
</evidence>
<dbReference type="SUPFAM" id="SSF51419">
    <property type="entry name" value="PLP-binding barrel"/>
    <property type="match status" value="1"/>
</dbReference>
<dbReference type="Gene3D" id="3.20.20.10">
    <property type="entry name" value="Alanine racemase"/>
    <property type="match status" value="1"/>
</dbReference>
<dbReference type="RefSeq" id="WP_089854796.1">
    <property type="nucleotide sequence ID" value="NZ_FNDW01000002.1"/>
</dbReference>
<keyword evidence="6" id="KW-1185">Reference proteome</keyword>
<feature type="domain" description="Alanine racemase N-terminal" evidence="4">
    <location>
        <begin position="7"/>
        <end position="225"/>
    </location>
</feature>
<dbReference type="PANTHER" id="PTHR30511">
    <property type="entry name" value="ALANINE RACEMASE"/>
    <property type="match status" value="1"/>
</dbReference>
<dbReference type="GO" id="GO:0030170">
    <property type="term" value="F:pyridoxal phosphate binding"/>
    <property type="evidence" value="ECO:0007669"/>
    <property type="project" value="TreeGrafter"/>
</dbReference>
<dbReference type="STRING" id="311334.SAMN05421846_10254"/>
<comment type="cofactor">
    <cofactor evidence="1">
        <name>pyridoxal 5'-phosphate</name>
        <dbReference type="ChEBI" id="CHEBI:597326"/>
    </cofactor>
</comment>
<dbReference type="EMBL" id="FNDW01000002">
    <property type="protein sequence ID" value="SDH78765.1"/>
    <property type="molecule type" value="Genomic_DNA"/>
</dbReference>
<evidence type="ECO:0000313" key="5">
    <source>
        <dbReference type="EMBL" id="SDH78765.1"/>
    </source>
</evidence>
<accession>A0A1G8F9J1</accession>
<dbReference type="Pfam" id="PF01168">
    <property type="entry name" value="Ala_racemase_N"/>
    <property type="match status" value="1"/>
</dbReference>
<gene>
    <name evidence="5" type="ORF">SAMN05421846_10254</name>
</gene>
<organism evidence="5 6">
    <name type="scientific">Chryseobacterium taeanense</name>
    <dbReference type="NCBI Taxonomy" id="311334"/>
    <lineage>
        <taxon>Bacteria</taxon>
        <taxon>Pseudomonadati</taxon>
        <taxon>Bacteroidota</taxon>
        <taxon>Flavobacteriia</taxon>
        <taxon>Flavobacteriales</taxon>
        <taxon>Weeksellaceae</taxon>
        <taxon>Chryseobacterium group</taxon>
        <taxon>Chryseobacterium</taxon>
    </lineage>
</organism>
<sequence length="370" mass="41569">MSYITLNTQKLAQNYNHLNNIFEKHQIEWAVVAKLLCGNETFLKSLLSVIDKDVCDSRLSNLKKIKELSPETKTVYIKPPAKRLAKSIVKYADVSFNSELDTIKALSEEAFRQHKTHRIVIMIEMGELREGIMADSLLEFYAEVIKLPNIEITGIGTNLKCLNGILPDREKLTQLVRYRRIAEQTFKKKIPYISAGSSVTIPLLDSGNVPEGINHFRVGETLFFGTDVFNDTYLKGMHRDVFKLTAEVIEIHEKPMIPTGKVGKNLTGESPEYNQEDRGKTSVRAIVDLGVLDIDVKQVTPLTEGIEVLGASSDMMILNITDEEKDIKVGDELDFGVSYLAVLRAMNSDYVDKKVVSTEKLKKISEKATA</sequence>
<dbReference type="GO" id="GO:0005829">
    <property type="term" value="C:cytosol"/>
    <property type="evidence" value="ECO:0007669"/>
    <property type="project" value="TreeGrafter"/>
</dbReference>
<evidence type="ECO:0000256" key="1">
    <source>
        <dbReference type="ARBA" id="ARBA00001933"/>
    </source>
</evidence>
<dbReference type="InterPro" id="IPR000821">
    <property type="entry name" value="Ala_racemase"/>
</dbReference>
<dbReference type="CDD" id="cd06815">
    <property type="entry name" value="PLPDE_III_AR_like_1"/>
    <property type="match status" value="1"/>
</dbReference>